<dbReference type="GO" id="GO:0005789">
    <property type="term" value="C:endoplasmic reticulum membrane"/>
    <property type="evidence" value="ECO:0007669"/>
    <property type="project" value="UniProtKB-SubCell"/>
</dbReference>
<keyword evidence="3 7" id="KW-0812">Transmembrane</keyword>
<evidence type="ECO:0000313" key="10">
    <source>
        <dbReference type="EMBL" id="KXJ88290.1"/>
    </source>
</evidence>
<evidence type="ECO:0000256" key="2">
    <source>
        <dbReference type="ARBA" id="ARBA00009096"/>
    </source>
</evidence>
<keyword evidence="6 7" id="KW-0472">Membrane</keyword>
<evidence type="ECO:0000256" key="6">
    <source>
        <dbReference type="ARBA" id="ARBA00023136"/>
    </source>
</evidence>
<comment type="subcellular location">
    <subcellularLocation>
        <location evidence="1">Endoplasmic reticulum membrane</location>
        <topology evidence="1">Multi-pass membrane protein</topology>
    </subcellularLocation>
</comment>
<protein>
    <submittedName>
        <fullName evidence="10">Transmembrane protein 6/97</fullName>
    </submittedName>
</protein>
<dbReference type="Proteomes" id="UP000070501">
    <property type="component" value="Unassembled WGS sequence"/>
</dbReference>
<dbReference type="PROSITE" id="PS51751">
    <property type="entry name" value="EXPERA"/>
    <property type="match status" value="1"/>
</dbReference>
<dbReference type="InterPro" id="IPR033118">
    <property type="entry name" value="EXPERA"/>
</dbReference>
<accession>A0A136ITH8</accession>
<keyword evidence="4" id="KW-0256">Endoplasmic reticulum</keyword>
<proteinExistence type="inferred from homology"/>
<reference evidence="11" key="1">
    <citation type="submission" date="2016-02" db="EMBL/GenBank/DDBJ databases">
        <title>Draft genome sequence of Microdochium bolleyi, a fungal endophyte of beachgrass.</title>
        <authorList>
            <consortium name="DOE Joint Genome Institute"/>
            <person name="David A.S."/>
            <person name="May G."/>
            <person name="Haridas S."/>
            <person name="Lim J."/>
            <person name="Wang M."/>
            <person name="Labutti K."/>
            <person name="Lipzen A."/>
            <person name="Barry K."/>
            <person name="Grigoriev I.V."/>
        </authorList>
    </citation>
    <scope>NUCLEOTIDE SEQUENCE [LARGE SCALE GENOMIC DNA]</scope>
    <source>
        <strain evidence="11">J235TASD1</strain>
    </source>
</reference>
<sequence length="196" mass="21543">MAPSSASSSSSSWLDKVYLIYFAVHIPVMLCVDLVPLYPASLWQPATAPLRFLGDLRAYYLTTYADQFFVPPPAVVPAFFKFFTLLELVLHLPVSVWAVRKLSGSSSSSSSSSRLDGPGELVLLVYGIETVLTTACCMYEAYFWDVAVITSEQRVMLLTALYGSYLAIATCLAVDMYTRLLRRVSGPGNATAKKLQ</sequence>
<keyword evidence="11" id="KW-1185">Reference proteome</keyword>
<dbReference type="PANTHER" id="PTHR31204:SF1">
    <property type="entry name" value="SIGMA INTRACELLULAR RECEPTOR 2"/>
    <property type="match status" value="1"/>
</dbReference>
<gene>
    <name evidence="10" type="ORF">Micbo1qcDRAFT_166950</name>
</gene>
<dbReference type="Pfam" id="PF05241">
    <property type="entry name" value="EBP"/>
    <property type="match status" value="1"/>
</dbReference>
<feature type="transmembrane region" description="Helical" evidence="8">
    <location>
        <begin position="155"/>
        <end position="174"/>
    </location>
</feature>
<dbReference type="InterPro" id="IPR051987">
    <property type="entry name" value="Sigma-2_receptor-like"/>
</dbReference>
<dbReference type="PANTHER" id="PTHR31204">
    <property type="entry name" value="SIGMA INTRACELLULAR RECEPTOR 2"/>
    <property type="match status" value="1"/>
</dbReference>
<feature type="transmembrane region" description="Helical" evidence="8">
    <location>
        <begin position="78"/>
        <end position="100"/>
    </location>
</feature>
<evidence type="ECO:0000256" key="8">
    <source>
        <dbReference type="SAM" id="Phobius"/>
    </source>
</evidence>
<dbReference type="FunCoup" id="A0A136ITH8">
    <property type="interactions" value="44"/>
</dbReference>
<organism evidence="10 11">
    <name type="scientific">Microdochium bolleyi</name>
    <dbReference type="NCBI Taxonomy" id="196109"/>
    <lineage>
        <taxon>Eukaryota</taxon>
        <taxon>Fungi</taxon>
        <taxon>Dikarya</taxon>
        <taxon>Ascomycota</taxon>
        <taxon>Pezizomycotina</taxon>
        <taxon>Sordariomycetes</taxon>
        <taxon>Xylariomycetidae</taxon>
        <taxon>Xylariales</taxon>
        <taxon>Microdochiaceae</taxon>
        <taxon>Microdochium</taxon>
    </lineage>
</organism>
<dbReference type="AlphaFoldDB" id="A0A136ITH8"/>
<evidence type="ECO:0000256" key="4">
    <source>
        <dbReference type="ARBA" id="ARBA00022824"/>
    </source>
</evidence>
<dbReference type="STRING" id="196109.A0A136ITH8"/>
<evidence type="ECO:0000259" key="9">
    <source>
        <dbReference type="PROSITE" id="PS51751"/>
    </source>
</evidence>
<dbReference type="OrthoDB" id="433124at2759"/>
<evidence type="ECO:0000256" key="7">
    <source>
        <dbReference type="PROSITE-ProRule" id="PRU01087"/>
    </source>
</evidence>
<evidence type="ECO:0000256" key="5">
    <source>
        <dbReference type="ARBA" id="ARBA00022989"/>
    </source>
</evidence>
<comment type="similarity">
    <text evidence="2">Belongs to the TMEM97/sigma-2 receptor family.</text>
</comment>
<dbReference type="InterPro" id="IPR016964">
    <property type="entry name" value="Sigma2_recept"/>
</dbReference>
<feature type="transmembrane region" description="Helical" evidence="8">
    <location>
        <begin position="121"/>
        <end position="143"/>
    </location>
</feature>
<evidence type="ECO:0000256" key="1">
    <source>
        <dbReference type="ARBA" id="ARBA00004477"/>
    </source>
</evidence>
<feature type="transmembrane region" description="Helical" evidence="8">
    <location>
        <begin position="18"/>
        <end position="38"/>
    </location>
</feature>
<keyword evidence="5 7" id="KW-1133">Transmembrane helix</keyword>
<dbReference type="InParanoid" id="A0A136ITH8"/>
<name>A0A136ITH8_9PEZI</name>
<evidence type="ECO:0000313" key="11">
    <source>
        <dbReference type="Proteomes" id="UP000070501"/>
    </source>
</evidence>
<dbReference type="PIRSF" id="PIRSF031032">
    <property type="entry name" value="TMP_97_prd"/>
    <property type="match status" value="1"/>
</dbReference>
<evidence type="ECO:0000256" key="3">
    <source>
        <dbReference type="ARBA" id="ARBA00022692"/>
    </source>
</evidence>
<dbReference type="EMBL" id="KQ964259">
    <property type="protein sequence ID" value="KXJ88290.1"/>
    <property type="molecule type" value="Genomic_DNA"/>
</dbReference>
<feature type="domain" description="EXPERA" evidence="9">
    <location>
        <begin position="14"/>
        <end position="173"/>
    </location>
</feature>